<proteinExistence type="predicted"/>
<dbReference type="RefSeq" id="WP_012195185.1">
    <property type="nucleotide sequence ID" value="NC_009976.1"/>
</dbReference>
<feature type="transmembrane region" description="Helical" evidence="1">
    <location>
        <begin position="20"/>
        <end position="39"/>
    </location>
</feature>
<keyword evidence="1" id="KW-0472">Membrane</keyword>
<evidence type="ECO:0000256" key="1">
    <source>
        <dbReference type="SAM" id="Phobius"/>
    </source>
</evidence>
<name>A9B9Q1_PROM4</name>
<protein>
    <submittedName>
        <fullName evidence="2">Uncharacterized protein</fullName>
    </submittedName>
</protein>
<reference evidence="2 3" key="1">
    <citation type="journal article" date="2007" name="PLoS Genet.">
        <title>Patterns and implications of gene gain and loss in the evolution of Prochlorococcus.</title>
        <authorList>
            <person name="Kettler G.C."/>
            <person name="Martiny A.C."/>
            <person name="Huang K."/>
            <person name="Zucker J."/>
            <person name="Coleman M.L."/>
            <person name="Rodrigue S."/>
            <person name="Chen F."/>
            <person name="Lapidus A."/>
            <person name="Ferriera S."/>
            <person name="Johnson J."/>
            <person name="Steglich C."/>
            <person name="Church G.M."/>
            <person name="Richardson P."/>
            <person name="Chisholm S.W."/>
        </authorList>
    </citation>
    <scope>NUCLEOTIDE SEQUENCE [LARGE SCALE GENOMIC DNA]</scope>
    <source>
        <strain evidence="3">MIT 9211</strain>
    </source>
</reference>
<dbReference type="Proteomes" id="UP000000788">
    <property type="component" value="Chromosome"/>
</dbReference>
<keyword evidence="3" id="KW-1185">Reference proteome</keyword>
<dbReference type="HOGENOM" id="CLU_2438383_0_0_3"/>
<sequence length="102" mass="11484">MNQLIRWRKAITNEMHRQVFKVISLFTLSIALIYSIFFVEVASTNALEKSLSQEANGDNPLGIVIEQAEDNEDMNTNPDIANYPDLGSDQVFPFVAGLDSYE</sequence>
<keyword evidence="1" id="KW-0812">Transmembrane</keyword>
<evidence type="ECO:0000313" key="3">
    <source>
        <dbReference type="Proteomes" id="UP000000788"/>
    </source>
</evidence>
<organism evidence="2 3">
    <name type="scientific">Prochlorococcus marinus (strain MIT 9211)</name>
    <dbReference type="NCBI Taxonomy" id="93059"/>
    <lineage>
        <taxon>Bacteria</taxon>
        <taxon>Bacillati</taxon>
        <taxon>Cyanobacteriota</taxon>
        <taxon>Cyanophyceae</taxon>
        <taxon>Synechococcales</taxon>
        <taxon>Prochlorococcaceae</taxon>
        <taxon>Prochlorococcus</taxon>
    </lineage>
</organism>
<dbReference type="EMBL" id="CP000878">
    <property type="protein sequence ID" value="ABX08563.1"/>
    <property type="molecule type" value="Genomic_DNA"/>
</dbReference>
<gene>
    <name evidence="2" type="ordered locus">P9211_06321</name>
</gene>
<keyword evidence="1" id="KW-1133">Transmembrane helix</keyword>
<evidence type="ECO:0000313" key="2">
    <source>
        <dbReference type="EMBL" id="ABX08563.1"/>
    </source>
</evidence>
<dbReference type="AlphaFoldDB" id="A9B9Q1"/>
<accession>A9B9Q1</accession>
<dbReference type="KEGG" id="pmj:P9211_06321"/>